<feature type="domain" description="Histidine kinase" evidence="9">
    <location>
        <begin position="233"/>
        <end position="456"/>
    </location>
</feature>
<dbReference type="PANTHER" id="PTHR45339:SF1">
    <property type="entry name" value="HYBRID SIGNAL TRANSDUCTION HISTIDINE KINASE J"/>
    <property type="match status" value="1"/>
</dbReference>
<evidence type="ECO:0000256" key="8">
    <source>
        <dbReference type="SAM" id="Phobius"/>
    </source>
</evidence>
<keyword evidence="8" id="KW-0472">Membrane</keyword>
<dbReference type="InterPro" id="IPR035965">
    <property type="entry name" value="PAS-like_dom_sf"/>
</dbReference>
<dbReference type="FunFam" id="3.30.565.10:FF:000010">
    <property type="entry name" value="Sensor histidine kinase RcsC"/>
    <property type="match status" value="1"/>
</dbReference>
<keyword evidence="12" id="KW-1185">Reference proteome</keyword>
<evidence type="ECO:0000256" key="2">
    <source>
        <dbReference type="ARBA" id="ARBA00012438"/>
    </source>
</evidence>
<proteinExistence type="predicted"/>
<evidence type="ECO:0000256" key="4">
    <source>
        <dbReference type="ARBA" id="ARBA00023012"/>
    </source>
</evidence>
<feature type="region of interest" description="Disordered" evidence="7">
    <location>
        <begin position="598"/>
        <end position="649"/>
    </location>
</feature>
<dbReference type="PROSITE" id="PS50110">
    <property type="entry name" value="RESPONSE_REGULATORY"/>
    <property type="match status" value="1"/>
</dbReference>
<dbReference type="GO" id="GO:0000155">
    <property type="term" value="F:phosphorelay sensor kinase activity"/>
    <property type="evidence" value="ECO:0007669"/>
    <property type="project" value="InterPro"/>
</dbReference>
<keyword evidence="11" id="KW-0808">Transferase</keyword>
<feature type="transmembrane region" description="Helical" evidence="8">
    <location>
        <begin position="20"/>
        <end position="37"/>
    </location>
</feature>
<dbReference type="Gene3D" id="3.30.450.20">
    <property type="entry name" value="PAS domain"/>
    <property type="match status" value="1"/>
</dbReference>
<keyword evidence="8" id="KW-0812">Transmembrane</keyword>
<dbReference type="PRINTS" id="PR00344">
    <property type="entry name" value="BCTRLSENSOR"/>
</dbReference>
<keyword evidence="4" id="KW-0902">Two-component regulatory system</keyword>
<dbReference type="SUPFAM" id="SSF52172">
    <property type="entry name" value="CheY-like"/>
    <property type="match status" value="1"/>
</dbReference>
<organism evidence="11 12">
    <name type="scientific">Cohaesibacter marisflavi</name>
    <dbReference type="NCBI Taxonomy" id="655353"/>
    <lineage>
        <taxon>Bacteria</taxon>
        <taxon>Pseudomonadati</taxon>
        <taxon>Pseudomonadota</taxon>
        <taxon>Alphaproteobacteria</taxon>
        <taxon>Hyphomicrobiales</taxon>
        <taxon>Cohaesibacteraceae</taxon>
    </lineage>
</organism>
<dbReference type="InterPro" id="IPR005467">
    <property type="entry name" value="His_kinase_dom"/>
</dbReference>
<feature type="compositionally biased region" description="Basic and acidic residues" evidence="7">
    <location>
        <begin position="160"/>
        <end position="172"/>
    </location>
</feature>
<dbReference type="SMART" id="SM00387">
    <property type="entry name" value="HATPase_c"/>
    <property type="match status" value="1"/>
</dbReference>
<feature type="transmembrane region" description="Helical" evidence="8">
    <location>
        <begin position="43"/>
        <end position="63"/>
    </location>
</feature>
<evidence type="ECO:0000256" key="7">
    <source>
        <dbReference type="SAM" id="MobiDB-lite"/>
    </source>
</evidence>
<keyword evidence="3 5" id="KW-0597">Phosphoprotein</keyword>
<evidence type="ECO:0000256" key="3">
    <source>
        <dbReference type="ARBA" id="ARBA00022553"/>
    </source>
</evidence>
<dbReference type="InterPro" id="IPR036097">
    <property type="entry name" value="HisK_dim/P_sf"/>
</dbReference>
<dbReference type="SMART" id="SM00388">
    <property type="entry name" value="HisKA"/>
    <property type="match status" value="1"/>
</dbReference>
<dbReference type="Pfam" id="PF00512">
    <property type="entry name" value="HisKA"/>
    <property type="match status" value="1"/>
</dbReference>
<feature type="coiled-coil region" evidence="6">
    <location>
        <begin position="76"/>
        <end position="113"/>
    </location>
</feature>
<sequence length="774" mass="85068">MPHPRTLFDPPARHLARASYVLIPLGFLGFTISAFALTLGGVWVWAGAFGWFLCGLLGAVLALRTGSRPGMLPEKEETLRAQLEQLDMACEGLLDQNWELREAEQKYKALLNRQGDIILHLDEKGGILFANDPFSQYFESESKRSPFKPEASGDEEGDADSAKDHCTDHSLGHDPLWERQIETRIGPRWFRWTETLVRSIHKETGTRLVIARDITAFREVEAASEAKSRFLATISHEMRTPLNGIIGMANLLESTPLSSEQSSYSQALRQSGTALLALVNDVLDLSRIEAGKMTLTYEWTSPARLMEDVVELLAPDAQDKGLSVASWIGANVPDKLLIDPVRVRQILVNLLGNAIKFTPDGAVNLSLSCESEPQEGEMVTLLMSVRDTGPGIDEELQTRLFEEFEQADTTRARQHEGSGLGLAISRRLARMMEGDIELSSLPGKGSTFTLHIEAAWLNDEGEEASSDSLPIKDATSALNGQSLVGIDLTKADERALFSYCQDWGMTFHSFTHAQWKREGGALSPDHLLINGAEPDKASDIIADFDPMRGGRLTRPLPRSRIILLEPSERKVIPQMRNSGILAYLVKPIRQLSLQQSLLGHPHGQDSKQLDDLMTDPSSVPQGPVSSPSTSGKSVPVSIPGPKDGADGGRGERLRILLVEDNEINALLARTVLEKAGMDVHLVSSGQAALDAYKQKQPFKLALLDLHMPDMDGLRLFDAMQAQDAANGRSIPKIAFTADALQETRETCLSRGFSAYIVKPVQPEDLVEIIRSVLD</sequence>
<dbReference type="Pfam" id="PF00072">
    <property type="entry name" value="Response_reg"/>
    <property type="match status" value="1"/>
</dbReference>
<dbReference type="EMBL" id="FOVR01000005">
    <property type="protein sequence ID" value="SFO39711.1"/>
    <property type="molecule type" value="Genomic_DNA"/>
</dbReference>
<feature type="compositionally biased region" description="Low complexity" evidence="7">
    <location>
        <begin position="616"/>
        <end position="631"/>
    </location>
</feature>
<dbReference type="SUPFAM" id="SSF55874">
    <property type="entry name" value="ATPase domain of HSP90 chaperone/DNA topoisomerase II/histidine kinase"/>
    <property type="match status" value="1"/>
</dbReference>
<dbReference type="SUPFAM" id="SSF55785">
    <property type="entry name" value="PYP-like sensor domain (PAS domain)"/>
    <property type="match status" value="1"/>
</dbReference>
<dbReference type="Gene3D" id="3.30.565.10">
    <property type="entry name" value="Histidine kinase-like ATPase, C-terminal domain"/>
    <property type="match status" value="1"/>
</dbReference>
<dbReference type="CDD" id="cd00082">
    <property type="entry name" value="HisKA"/>
    <property type="match status" value="1"/>
</dbReference>
<dbReference type="STRING" id="655353.SAMN04488056_105186"/>
<feature type="domain" description="Response regulatory" evidence="10">
    <location>
        <begin position="654"/>
        <end position="773"/>
    </location>
</feature>
<evidence type="ECO:0000313" key="11">
    <source>
        <dbReference type="EMBL" id="SFO39711.1"/>
    </source>
</evidence>
<dbReference type="InterPro" id="IPR003594">
    <property type="entry name" value="HATPase_dom"/>
</dbReference>
<dbReference type="InterPro" id="IPR004358">
    <property type="entry name" value="Sig_transdc_His_kin-like_C"/>
</dbReference>
<comment type="catalytic activity">
    <reaction evidence="1">
        <text>ATP + protein L-histidine = ADP + protein N-phospho-L-histidine.</text>
        <dbReference type="EC" id="2.7.13.3"/>
    </reaction>
</comment>
<dbReference type="Pfam" id="PF02518">
    <property type="entry name" value="HATPase_c"/>
    <property type="match status" value="1"/>
</dbReference>
<feature type="region of interest" description="Disordered" evidence="7">
    <location>
        <begin position="141"/>
        <end position="172"/>
    </location>
</feature>
<evidence type="ECO:0000259" key="10">
    <source>
        <dbReference type="PROSITE" id="PS50110"/>
    </source>
</evidence>
<keyword evidence="6" id="KW-0175">Coiled coil</keyword>
<dbReference type="RefSeq" id="WP_090072535.1">
    <property type="nucleotide sequence ID" value="NZ_FOVR01000005.1"/>
</dbReference>
<dbReference type="SUPFAM" id="SSF47384">
    <property type="entry name" value="Homodimeric domain of signal transducing histidine kinase"/>
    <property type="match status" value="1"/>
</dbReference>
<dbReference type="CDD" id="cd16922">
    <property type="entry name" value="HATPase_EvgS-ArcB-TorS-like"/>
    <property type="match status" value="1"/>
</dbReference>
<dbReference type="EC" id="2.7.13.3" evidence="2"/>
<dbReference type="InterPro" id="IPR003661">
    <property type="entry name" value="HisK_dim/P_dom"/>
</dbReference>
<evidence type="ECO:0000256" key="6">
    <source>
        <dbReference type="SAM" id="Coils"/>
    </source>
</evidence>
<feature type="modified residue" description="4-aspartylphosphate" evidence="5">
    <location>
        <position position="704"/>
    </location>
</feature>
<name>A0A1I5GVV6_9HYPH</name>
<dbReference type="InterPro" id="IPR011006">
    <property type="entry name" value="CheY-like_superfamily"/>
</dbReference>
<evidence type="ECO:0000313" key="12">
    <source>
        <dbReference type="Proteomes" id="UP000199236"/>
    </source>
</evidence>
<dbReference type="Proteomes" id="UP000199236">
    <property type="component" value="Unassembled WGS sequence"/>
</dbReference>
<dbReference type="Gene3D" id="3.40.50.2300">
    <property type="match status" value="1"/>
</dbReference>
<evidence type="ECO:0000259" key="9">
    <source>
        <dbReference type="PROSITE" id="PS50109"/>
    </source>
</evidence>
<keyword evidence="11" id="KW-0418">Kinase</keyword>
<keyword evidence="8" id="KW-1133">Transmembrane helix</keyword>
<dbReference type="PROSITE" id="PS50109">
    <property type="entry name" value="HIS_KIN"/>
    <property type="match status" value="1"/>
</dbReference>
<dbReference type="CDD" id="cd17546">
    <property type="entry name" value="REC_hyHK_CKI1_RcsC-like"/>
    <property type="match status" value="1"/>
</dbReference>
<dbReference type="InterPro" id="IPR036890">
    <property type="entry name" value="HATPase_C_sf"/>
</dbReference>
<dbReference type="AlphaFoldDB" id="A0A1I5GVV6"/>
<dbReference type="InterPro" id="IPR001789">
    <property type="entry name" value="Sig_transdc_resp-reg_receiver"/>
</dbReference>
<protein>
    <recommendedName>
        <fullName evidence="2">histidine kinase</fullName>
        <ecNumber evidence="2">2.7.13.3</ecNumber>
    </recommendedName>
</protein>
<dbReference type="SMART" id="SM00448">
    <property type="entry name" value="REC"/>
    <property type="match status" value="1"/>
</dbReference>
<reference evidence="11 12" key="1">
    <citation type="submission" date="2016-10" db="EMBL/GenBank/DDBJ databases">
        <authorList>
            <person name="de Groot N.N."/>
        </authorList>
    </citation>
    <scope>NUCLEOTIDE SEQUENCE [LARGE SCALE GENOMIC DNA]</scope>
    <source>
        <strain evidence="11 12">CGMCC 1.9157</strain>
    </source>
</reference>
<gene>
    <name evidence="11" type="ORF">SAMN04488056_105186</name>
</gene>
<dbReference type="PANTHER" id="PTHR45339">
    <property type="entry name" value="HYBRID SIGNAL TRANSDUCTION HISTIDINE KINASE J"/>
    <property type="match status" value="1"/>
</dbReference>
<evidence type="ECO:0000256" key="5">
    <source>
        <dbReference type="PROSITE-ProRule" id="PRU00169"/>
    </source>
</evidence>
<accession>A0A1I5GVV6</accession>
<dbReference type="Gene3D" id="1.10.287.130">
    <property type="match status" value="1"/>
</dbReference>
<evidence type="ECO:0000256" key="1">
    <source>
        <dbReference type="ARBA" id="ARBA00000085"/>
    </source>
</evidence>
<dbReference type="OrthoDB" id="9810730at2"/>